<feature type="compositionally biased region" description="Low complexity" evidence="1">
    <location>
        <begin position="71"/>
        <end position="100"/>
    </location>
</feature>
<dbReference type="EMBL" id="SCKW01000042">
    <property type="protein sequence ID" value="RWZ78038.1"/>
    <property type="molecule type" value="Genomic_DNA"/>
</dbReference>
<evidence type="ECO:0000313" key="3">
    <source>
        <dbReference type="Proteomes" id="UP000289269"/>
    </source>
</evidence>
<evidence type="ECO:0000256" key="1">
    <source>
        <dbReference type="SAM" id="MobiDB-lite"/>
    </source>
</evidence>
<keyword evidence="3" id="KW-1185">Reference proteome</keyword>
<sequence length="182" mass="19141">MDSQDAQQHPANDDQELAKILDSDGQDTPKDDAPAAGGLQFDQSLPQPADPAAGAAADDQDEVALDEAVRAIESSAPQEAAAASDTPPPAHSAAHAAGHGALDEIRKDALEELRPLVDHLDLPADEKFDTMLLIIRSTDDQSLLAPAHAAAKAIEDETKRAQALLDIIKEIDYFSNPGQQAA</sequence>
<feature type="compositionally biased region" description="Basic and acidic residues" evidence="1">
    <location>
        <begin position="16"/>
        <end position="33"/>
    </location>
</feature>
<reference evidence="2" key="1">
    <citation type="submission" date="2019-01" db="EMBL/GenBank/DDBJ databases">
        <title>Genomic signatures and co-occurrence patterns of the ultra-small Saccharimodia (Patescibacteria phylum) suggest a symbiotic lifestyle.</title>
        <authorList>
            <person name="Lemos L."/>
            <person name="Medeiros J."/>
            <person name="Andreote F."/>
            <person name="Fernandes G."/>
            <person name="Varani A."/>
            <person name="Oliveira G."/>
            <person name="Pylro V."/>
        </authorList>
    </citation>
    <scope>NUCLEOTIDE SEQUENCE [LARGE SCALE GENOMIC DNA]</scope>
    <source>
        <strain evidence="2">AMD01</strain>
    </source>
</reference>
<accession>A0A4Q0AHK1</accession>
<dbReference type="Proteomes" id="UP000289269">
    <property type="component" value="Unassembled WGS sequence"/>
</dbReference>
<feature type="region of interest" description="Disordered" evidence="1">
    <location>
        <begin position="1"/>
        <end position="103"/>
    </location>
</feature>
<protein>
    <submittedName>
        <fullName evidence="2">Uncharacterized protein</fullName>
    </submittedName>
</protein>
<evidence type="ECO:0000313" key="2">
    <source>
        <dbReference type="EMBL" id="RWZ78038.1"/>
    </source>
</evidence>
<dbReference type="AlphaFoldDB" id="A0A4Q0AHK1"/>
<feature type="compositionally biased region" description="Low complexity" evidence="1">
    <location>
        <begin position="46"/>
        <end position="57"/>
    </location>
</feature>
<gene>
    <name evidence="2" type="ORF">EOT04_03225</name>
</gene>
<name>A0A4Q0AHK1_9BACT</name>
<comment type="caution">
    <text evidence="2">The sequence shown here is derived from an EMBL/GenBank/DDBJ whole genome shotgun (WGS) entry which is preliminary data.</text>
</comment>
<feature type="compositionally biased region" description="Polar residues" evidence="1">
    <location>
        <begin position="1"/>
        <end position="10"/>
    </location>
</feature>
<proteinExistence type="predicted"/>
<organism evidence="2 3">
    <name type="scientific">Candidatus Chaera renei</name>
    <dbReference type="NCBI Taxonomy" id="2506947"/>
    <lineage>
        <taxon>Bacteria</taxon>
        <taxon>Candidatus Saccharimonadota</taxon>
        <taxon>Candidatus Saccharimonadia</taxon>
        <taxon>Candidatus Saccharimonadales</taxon>
        <taxon>Candidatus Saccharimonadaceae</taxon>
        <taxon>Candidatus Chaera</taxon>
    </lineage>
</organism>